<keyword evidence="2" id="KW-0479">Metal-binding</keyword>
<dbReference type="GO" id="GO:0008270">
    <property type="term" value="F:zinc ion binding"/>
    <property type="evidence" value="ECO:0007669"/>
    <property type="project" value="UniProtKB-KW"/>
</dbReference>
<sequence>QIKSTAWIKQELSYKIKENNETDMSDETVSLHQEQGCQRHTVKLETEDNDKNAIEMTRDDKTKSRMIDDGVLLDSAGCHGSTDDGDAQTDWRPTLHNEDCIPEPNNVFSGSEKNVDLHKGDVINRLQNNILIENQHGYLRRQTSSGEKPYMCDVCYSGFSQNSSLRRHKRT</sequence>
<dbReference type="InterPro" id="IPR013087">
    <property type="entry name" value="Znf_C2H2_type"/>
</dbReference>
<feature type="non-terminal residue" evidence="11">
    <location>
        <position position="171"/>
    </location>
</feature>
<evidence type="ECO:0000256" key="9">
    <source>
        <dbReference type="PROSITE-ProRule" id="PRU00042"/>
    </source>
</evidence>
<evidence type="ECO:0000256" key="4">
    <source>
        <dbReference type="ARBA" id="ARBA00022771"/>
    </source>
</evidence>
<dbReference type="AlphaFoldDB" id="A0A0B6YCA2"/>
<dbReference type="InterPro" id="IPR036236">
    <property type="entry name" value="Znf_C2H2_sf"/>
</dbReference>
<dbReference type="Gene3D" id="3.30.160.60">
    <property type="entry name" value="Classic Zinc Finger"/>
    <property type="match status" value="1"/>
</dbReference>
<comment type="subcellular location">
    <subcellularLocation>
        <location evidence="1">Nucleus</location>
    </subcellularLocation>
</comment>
<keyword evidence="8" id="KW-0539">Nucleus</keyword>
<evidence type="ECO:0000256" key="5">
    <source>
        <dbReference type="ARBA" id="ARBA00022833"/>
    </source>
</evidence>
<keyword evidence="3" id="KW-0677">Repeat</keyword>
<protein>
    <recommendedName>
        <fullName evidence="10">C2H2-type domain-containing protein</fullName>
    </recommendedName>
</protein>
<dbReference type="GO" id="GO:0005634">
    <property type="term" value="C:nucleus"/>
    <property type="evidence" value="ECO:0007669"/>
    <property type="project" value="UniProtKB-SubCell"/>
</dbReference>
<accession>A0A0B6YCA2</accession>
<evidence type="ECO:0000256" key="7">
    <source>
        <dbReference type="ARBA" id="ARBA00023163"/>
    </source>
</evidence>
<reference evidence="11" key="1">
    <citation type="submission" date="2014-12" db="EMBL/GenBank/DDBJ databases">
        <title>Insight into the proteome of Arion vulgaris.</title>
        <authorList>
            <person name="Aradska J."/>
            <person name="Bulat T."/>
            <person name="Smidak R."/>
            <person name="Sarate P."/>
            <person name="Gangsoo J."/>
            <person name="Sialana F."/>
            <person name="Bilban M."/>
            <person name="Lubec G."/>
        </authorList>
    </citation>
    <scope>NUCLEOTIDE SEQUENCE</scope>
    <source>
        <tissue evidence="11">Skin</tissue>
    </source>
</reference>
<evidence type="ECO:0000256" key="2">
    <source>
        <dbReference type="ARBA" id="ARBA00022723"/>
    </source>
</evidence>
<dbReference type="EMBL" id="HACG01006250">
    <property type="protein sequence ID" value="CEK53115.1"/>
    <property type="molecule type" value="Transcribed_RNA"/>
</dbReference>
<proteinExistence type="predicted"/>
<feature type="non-terminal residue" evidence="11">
    <location>
        <position position="1"/>
    </location>
</feature>
<keyword evidence="5" id="KW-0862">Zinc</keyword>
<keyword evidence="6" id="KW-0805">Transcription regulation</keyword>
<feature type="domain" description="C2H2-type" evidence="10">
    <location>
        <begin position="150"/>
        <end position="171"/>
    </location>
</feature>
<dbReference type="PROSITE" id="PS50157">
    <property type="entry name" value="ZINC_FINGER_C2H2_2"/>
    <property type="match status" value="1"/>
</dbReference>
<dbReference type="SUPFAM" id="SSF57667">
    <property type="entry name" value="beta-beta-alpha zinc fingers"/>
    <property type="match status" value="1"/>
</dbReference>
<dbReference type="GO" id="GO:0006357">
    <property type="term" value="P:regulation of transcription by RNA polymerase II"/>
    <property type="evidence" value="ECO:0007669"/>
    <property type="project" value="UniProtKB-ARBA"/>
</dbReference>
<evidence type="ECO:0000256" key="8">
    <source>
        <dbReference type="ARBA" id="ARBA00023242"/>
    </source>
</evidence>
<evidence type="ECO:0000256" key="6">
    <source>
        <dbReference type="ARBA" id="ARBA00023015"/>
    </source>
</evidence>
<gene>
    <name evidence="11" type="primary">ORF19129</name>
</gene>
<name>A0A0B6YCA2_9EUPU</name>
<evidence type="ECO:0000256" key="1">
    <source>
        <dbReference type="ARBA" id="ARBA00004123"/>
    </source>
</evidence>
<keyword evidence="4 9" id="KW-0863">Zinc-finger</keyword>
<evidence type="ECO:0000259" key="10">
    <source>
        <dbReference type="PROSITE" id="PS50157"/>
    </source>
</evidence>
<dbReference type="FunFam" id="3.30.160.60:FF:001289">
    <property type="entry name" value="Zinc finger protein 574"/>
    <property type="match status" value="1"/>
</dbReference>
<evidence type="ECO:0000256" key="3">
    <source>
        <dbReference type="ARBA" id="ARBA00022737"/>
    </source>
</evidence>
<keyword evidence="7" id="KW-0804">Transcription</keyword>
<evidence type="ECO:0000313" key="11">
    <source>
        <dbReference type="EMBL" id="CEK53115.1"/>
    </source>
</evidence>
<organism evidence="11">
    <name type="scientific">Arion vulgaris</name>
    <dbReference type="NCBI Taxonomy" id="1028688"/>
    <lineage>
        <taxon>Eukaryota</taxon>
        <taxon>Metazoa</taxon>
        <taxon>Spiralia</taxon>
        <taxon>Lophotrochozoa</taxon>
        <taxon>Mollusca</taxon>
        <taxon>Gastropoda</taxon>
        <taxon>Heterobranchia</taxon>
        <taxon>Euthyneura</taxon>
        <taxon>Panpulmonata</taxon>
        <taxon>Eupulmonata</taxon>
        <taxon>Stylommatophora</taxon>
        <taxon>Helicina</taxon>
        <taxon>Arionoidea</taxon>
        <taxon>Arionidae</taxon>
        <taxon>Arion</taxon>
    </lineage>
</organism>